<dbReference type="PANTHER" id="PTHR33744">
    <property type="entry name" value="CARBOHYDRATE DIACID REGULATOR"/>
    <property type="match status" value="1"/>
</dbReference>
<organism evidence="3 4">
    <name type="scientific">Actinoplanes auranticolor</name>
    <dbReference type="NCBI Taxonomy" id="47988"/>
    <lineage>
        <taxon>Bacteria</taxon>
        <taxon>Bacillati</taxon>
        <taxon>Actinomycetota</taxon>
        <taxon>Actinomycetes</taxon>
        <taxon>Micromonosporales</taxon>
        <taxon>Micromonosporaceae</taxon>
        <taxon>Actinoplanes</taxon>
    </lineage>
</organism>
<gene>
    <name evidence="3" type="ORF">Aau02nite_77050</name>
</gene>
<dbReference type="EMBL" id="BOQL01000068">
    <property type="protein sequence ID" value="GIM77668.1"/>
    <property type="molecule type" value="Genomic_DNA"/>
</dbReference>
<proteinExistence type="predicted"/>
<dbReference type="Gene3D" id="1.10.10.2840">
    <property type="entry name" value="PucR C-terminal helix-turn-helix domain"/>
    <property type="match status" value="1"/>
</dbReference>
<reference evidence="3" key="1">
    <citation type="submission" date="2021-03" db="EMBL/GenBank/DDBJ databases">
        <title>Whole genome shotgun sequence of Actinoplanes auranticolor NBRC 12245.</title>
        <authorList>
            <person name="Komaki H."/>
            <person name="Tamura T."/>
        </authorList>
    </citation>
    <scope>NUCLEOTIDE SEQUENCE</scope>
    <source>
        <strain evidence="3">NBRC 12245</strain>
    </source>
</reference>
<evidence type="ECO:0000256" key="1">
    <source>
        <dbReference type="SAM" id="MobiDB-lite"/>
    </source>
</evidence>
<dbReference type="InterPro" id="IPR051448">
    <property type="entry name" value="CdaR-like_regulators"/>
</dbReference>
<feature type="domain" description="PucR C-terminal helix-turn-helix" evidence="2">
    <location>
        <begin position="497"/>
        <end position="555"/>
    </location>
</feature>
<dbReference type="Proteomes" id="UP000681340">
    <property type="component" value="Unassembled WGS sequence"/>
</dbReference>
<sequence>MSDAQVQGVPIAANPAPSARPRASLGRVLDDLGSMLLELVHGDPERAEPVGSVVIHDPEDSPVLPPHALVLGVGVSDPATIAALITEIGAQDAVALVLRSSVPTPPAVRSAADEAGVVLLGLRRGAPWAHLAAMLRSLLAEDEVGVAEPESLLGLPSGDLFAVANAIAALIDAPITIEDLSSRVLAFSGRQEEADPPRVETILGRHVPERYEQVLAERGVFRELLRTDQPVRIDPIGDGRHGFSLPRLAISVRAGDEVLGSIWAVTPQGLTDERAEAFRDAAKLVALHLLRLRAGTDVQRRLRIDLLSSALEGGAGARAALERLGLAGQPVLLLGATLSQSGEHRPDDPAFIQERQRLGDAFAVYLHAVQPRSTTALVGGIAYGLLPTVAGAEEARARGQRLATDFLDRVGDRHRPVVGIGPVARDISELVHARAGVDRTLRVLAQARGDRRAAGIDDVYVESLLLELRDLAAMRGDRPAGGIRRLIEYDRKHGSHLVATLTAWLDHYGDVVAAAQSSFVHPNTFRYRLRRLADVGGIDLGDPDERFAAMLQLRLMPGADEW</sequence>
<name>A0A919W2Q7_9ACTN</name>
<keyword evidence="4" id="KW-1185">Reference proteome</keyword>
<dbReference type="InterPro" id="IPR025736">
    <property type="entry name" value="PucR_C-HTH_dom"/>
</dbReference>
<evidence type="ECO:0000313" key="3">
    <source>
        <dbReference type="EMBL" id="GIM77668.1"/>
    </source>
</evidence>
<comment type="caution">
    <text evidence="3">The sequence shown here is derived from an EMBL/GenBank/DDBJ whole genome shotgun (WGS) entry which is preliminary data.</text>
</comment>
<accession>A0A919W2Q7</accession>
<feature type="region of interest" description="Disordered" evidence="1">
    <location>
        <begin position="1"/>
        <end position="22"/>
    </location>
</feature>
<feature type="compositionally biased region" description="Low complexity" evidence="1">
    <location>
        <begin position="10"/>
        <end position="22"/>
    </location>
</feature>
<dbReference type="InterPro" id="IPR042070">
    <property type="entry name" value="PucR_C-HTH_sf"/>
</dbReference>
<evidence type="ECO:0000259" key="2">
    <source>
        <dbReference type="Pfam" id="PF13556"/>
    </source>
</evidence>
<dbReference type="AlphaFoldDB" id="A0A919W2Q7"/>
<dbReference type="Pfam" id="PF13556">
    <property type="entry name" value="HTH_30"/>
    <property type="match status" value="1"/>
</dbReference>
<protein>
    <submittedName>
        <fullName evidence="3">PucR family transcriptional regulator</fullName>
    </submittedName>
</protein>
<dbReference type="PANTHER" id="PTHR33744:SF17">
    <property type="entry name" value="CONSERVED PROTEIN"/>
    <property type="match status" value="1"/>
</dbReference>
<evidence type="ECO:0000313" key="4">
    <source>
        <dbReference type="Proteomes" id="UP000681340"/>
    </source>
</evidence>